<evidence type="ECO:0000256" key="7">
    <source>
        <dbReference type="SAM" id="SignalP"/>
    </source>
</evidence>
<proteinExistence type="inferred from homology"/>
<protein>
    <submittedName>
        <fullName evidence="9">Ferrichrome ABC transporter substrate-binding protein</fullName>
    </submittedName>
</protein>
<dbReference type="eggNOG" id="COG0614">
    <property type="taxonomic scope" value="Bacteria"/>
</dbReference>
<dbReference type="RefSeq" id="WP_034639863.1">
    <property type="nucleotide sequence ID" value="NZ_CBCSJC010000009.1"/>
</dbReference>
<reference evidence="9 10" key="1">
    <citation type="submission" date="2014-06" db="EMBL/GenBank/DDBJ databases">
        <title>Draft genome sequence of Bacillus manliponensis JCM 15802 (MCCC 1A00708).</title>
        <authorList>
            <person name="Lai Q."/>
            <person name="Liu Y."/>
            <person name="Shao Z."/>
        </authorList>
    </citation>
    <scope>NUCLEOTIDE SEQUENCE [LARGE SCALE GENOMIC DNA]</scope>
    <source>
        <strain evidence="9 10">JCM 15802</strain>
    </source>
</reference>
<evidence type="ECO:0000256" key="4">
    <source>
        <dbReference type="ARBA" id="ARBA00022729"/>
    </source>
</evidence>
<evidence type="ECO:0000313" key="9">
    <source>
        <dbReference type="EMBL" id="KEK19014.1"/>
    </source>
</evidence>
<dbReference type="AlphaFoldDB" id="A0A073JVI3"/>
<comment type="similarity">
    <text evidence="2">Belongs to the bacterial solute-binding protein 8 family.</text>
</comment>
<dbReference type="OrthoDB" id="9793175at2"/>
<evidence type="ECO:0000259" key="8">
    <source>
        <dbReference type="PROSITE" id="PS50983"/>
    </source>
</evidence>
<evidence type="ECO:0000256" key="5">
    <source>
        <dbReference type="ARBA" id="ARBA00023139"/>
    </source>
</evidence>
<accession>A0A073JVI3</accession>
<dbReference type="GO" id="GO:1901678">
    <property type="term" value="P:iron coordination entity transport"/>
    <property type="evidence" value="ECO:0007669"/>
    <property type="project" value="UniProtKB-ARBA"/>
</dbReference>
<keyword evidence="4 7" id="KW-0732">Signal</keyword>
<sequence length="324" mass="35921">MKKIISILMVVLLFAVGCSQPTEKKEETKANNKSEAITIKHAEGETKLDKPAKKVVVLEWVYSEDLLALGVQPVGMADIENYNKWVNTEVKPGKDVVDVGTRQQPNLEEISKLKPDLIITASFRAKEIKDELEQIAPTILFDPSTNNDNHLAEMTETFNQIAKAVGKEAEAEKVLKEMDKTFADAKAKIEKAELKDKNIAMSQAFTLKDVPTFRMLTDNSMAIQIAKELGLTNAFKPGTNAPDGFEQSTVEVLQTVQDANFIPVVADDDNIFDNSLKGNAAWENLNFKKEDRVYKLKGDTWMFGGPLSAQSLANQIADVMTAKK</sequence>
<evidence type="ECO:0000256" key="6">
    <source>
        <dbReference type="ARBA" id="ARBA00023288"/>
    </source>
</evidence>
<name>A0A073JVI3_9BACI</name>
<keyword evidence="5" id="KW-0564">Palmitate</keyword>
<evidence type="ECO:0000256" key="1">
    <source>
        <dbReference type="ARBA" id="ARBA00004193"/>
    </source>
</evidence>
<dbReference type="CDD" id="cd01146">
    <property type="entry name" value="FhuD"/>
    <property type="match status" value="1"/>
</dbReference>
<comment type="subcellular location">
    <subcellularLocation>
        <location evidence="1">Cell membrane</location>
        <topology evidence="1">Lipid-anchor</topology>
    </subcellularLocation>
</comment>
<gene>
    <name evidence="9" type="ORF">BAMA_02795</name>
</gene>
<evidence type="ECO:0000256" key="3">
    <source>
        <dbReference type="ARBA" id="ARBA00022448"/>
    </source>
</evidence>
<dbReference type="PANTHER" id="PTHR30532">
    <property type="entry name" value="IRON III DICITRATE-BINDING PERIPLASMIC PROTEIN"/>
    <property type="match status" value="1"/>
</dbReference>
<dbReference type="PROSITE" id="PS50983">
    <property type="entry name" value="FE_B12_PBP"/>
    <property type="match status" value="1"/>
</dbReference>
<evidence type="ECO:0000313" key="10">
    <source>
        <dbReference type="Proteomes" id="UP000027822"/>
    </source>
</evidence>
<dbReference type="InterPro" id="IPR002491">
    <property type="entry name" value="ABC_transptr_periplasmic_BD"/>
</dbReference>
<feature type="domain" description="Fe/B12 periplasmic-binding" evidence="8">
    <location>
        <begin position="54"/>
        <end position="324"/>
    </location>
</feature>
<comment type="caution">
    <text evidence="9">The sequence shown here is derived from an EMBL/GenBank/DDBJ whole genome shotgun (WGS) entry which is preliminary data.</text>
</comment>
<feature type="chain" id="PRO_5038366762" evidence="7">
    <location>
        <begin position="22"/>
        <end position="324"/>
    </location>
</feature>
<organism evidence="9 10">
    <name type="scientific">Bacillus manliponensis</name>
    <dbReference type="NCBI Taxonomy" id="574376"/>
    <lineage>
        <taxon>Bacteria</taxon>
        <taxon>Bacillati</taxon>
        <taxon>Bacillota</taxon>
        <taxon>Bacilli</taxon>
        <taxon>Bacillales</taxon>
        <taxon>Bacillaceae</taxon>
        <taxon>Bacillus</taxon>
        <taxon>Bacillus cereus group</taxon>
    </lineage>
</organism>
<feature type="signal peptide" evidence="7">
    <location>
        <begin position="1"/>
        <end position="21"/>
    </location>
</feature>
<dbReference type="GO" id="GO:0030288">
    <property type="term" value="C:outer membrane-bounded periplasmic space"/>
    <property type="evidence" value="ECO:0007669"/>
    <property type="project" value="TreeGrafter"/>
</dbReference>
<dbReference type="SUPFAM" id="SSF53807">
    <property type="entry name" value="Helical backbone' metal receptor"/>
    <property type="match status" value="1"/>
</dbReference>
<keyword evidence="10" id="KW-1185">Reference proteome</keyword>
<keyword evidence="3" id="KW-0813">Transport</keyword>
<dbReference type="Gene3D" id="3.40.50.1980">
    <property type="entry name" value="Nitrogenase molybdenum iron protein domain"/>
    <property type="match status" value="2"/>
</dbReference>
<dbReference type="PROSITE" id="PS51257">
    <property type="entry name" value="PROKAR_LIPOPROTEIN"/>
    <property type="match status" value="1"/>
</dbReference>
<dbReference type="EMBL" id="JOTN01000010">
    <property type="protein sequence ID" value="KEK19014.1"/>
    <property type="molecule type" value="Genomic_DNA"/>
</dbReference>
<evidence type="ECO:0000256" key="2">
    <source>
        <dbReference type="ARBA" id="ARBA00008814"/>
    </source>
</evidence>
<dbReference type="PANTHER" id="PTHR30532:SF29">
    <property type="entry name" value="FE(3+) DICITRATE-BINDING PERIPLASMIC PROTEIN"/>
    <property type="match status" value="1"/>
</dbReference>
<keyword evidence="6" id="KW-0449">Lipoprotein</keyword>
<dbReference type="PRINTS" id="PR01715">
    <property type="entry name" value="FERRIBNDNGPP"/>
</dbReference>
<dbReference type="FunFam" id="3.40.50.1980:FF:000003">
    <property type="entry name" value="Iron ABC transporter substrate-binding protein"/>
    <property type="match status" value="1"/>
</dbReference>
<dbReference type="InterPro" id="IPR051313">
    <property type="entry name" value="Bact_iron-sidero_bind"/>
</dbReference>
<dbReference type="STRING" id="574376.BAMA_02795"/>
<dbReference type="Pfam" id="PF01497">
    <property type="entry name" value="Peripla_BP_2"/>
    <property type="match status" value="1"/>
</dbReference>
<dbReference type="GO" id="GO:0005886">
    <property type="term" value="C:plasma membrane"/>
    <property type="evidence" value="ECO:0007669"/>
    <property type="project" value="UniProtKB-SubCell"/>
</dbReference>
<dbReference type="Proteomes" id="UP000027822">
    <property type="component" value="Unassembled WGS sequence"/>
</dbReference>